<evidence type="ECO:0000256" key="7">
    <source>
        <dbReference type="ARBA" id="ARBA00022833"/>
    </source>
</evidence>
<protein>
    <recommendedName>
        <fullName evidence="10">Small ribosomal subunit biogenesis GTPase RsgA</fullName>
        <ecNumber evidence="10">3.6.1.-</ecNumber>
    </recommendedName>
</protein>
<proteinExistence type="inferred from homology"/>
<feature type="binding site" evidence="10">
    <location>
        <position position="291"/>
    </location>
    <ligand>
        <name>Zn(2+)</name>
        <dbReference type="ChEBI" id="CHEBI:29105"/>
    </ligand>
</feature>
<dbReference type="EMBL" id="JAPFPW010000009">
    <property type="protein sequence ID" value="MCW7754125.1"/>
    <property type="molecule type" value="Genomic_DNA"/>
</dbReference>
<feature type="binding site" evidence="10">
    <location>
        <begin position="204"/>
        <end position="212"/>
    </location>
    <ligand>
        <name>GTP</name>
        <dbReference type="ChEBI" id="CHEBI:37565"/>
    </ligand>
</feature>
<evidence type="ECO:0000313" key="13">
    <source>
        <dbReference type="EMBL" id="MCW7754125.1"/>
    </source>
</evidence>
<feature type="binding site" evidence="10">
    <location>
        <position position="289"/>
    </location>
    <ligand>
        <name>Zn(2+)</name>
        <dbReference type="ChEBI" id="CHEBI:29105"/>
    </ligand>
</feature>
<dbReference type="CDD" id="cd01854">
    <property type="entry name" value="YjeQ_EngC"/>
    <property type="match status" value="1"/>
</dbReference>
<keyword evidence="7 10" id="KW-0862">Zinc</keyword>
<comment type="caution">
    <text evidence="13">The sequence shown here is derived from an EMBL/GenBank/DDBJ whole genome shotgun (WGS) entry which is preliminary data.</text>
</comment>
<feature type="binding site" evidence="10">
    <location>
        <begin position="150"/>
        <end position="153"/>
    </location>
    <ligand>
        <name>GTP</name>
        <dbReference type="ChEBI" id="CHEBI:37565"/>
    </ligand>
</feature>
<keyword evidence="8 10" id="KW-0694">RNA-binding</keyword>
<dbReference type="InterPro" id="IPR010914">
    <property type="entry name" value="RsgA_GTPase_dom"/>
</dbReference>
<evidence type="ECO:0000313" key="14">
    <source>
        <dbReference type="Proteomes" id="UP001209681"/>
    </source>
</evidence>
<name>A0ABT3N9L2_9BACT</name>
<dbReference type="Pfam" id="PF03193">
    <property type="entry name" value="RsgA_GTPase"/>
    <property type="match status" value="1"/>
</dbReference>
<evidence type="ECO:0000256" key="9">
    <source>
        <dbReference type="ARBA" id="ARBA00023134"/>
    </source>
</evidence>
<dbReference type="InterPro" id="IPR027417">
    <property type="entry name" value="P-loop_NTPase"/>
</dbReference>
<evidence type="ECO:0000256" key="5">
    <source>
        <dbReference type="ARBA" id="ARBA00022741"/>
    </source>
</evidence>
<feature type="binding site" evidence="10">
    <location>
        <position position="284"/>
    </location>
    <ligand>
        <name>Zn(2+)</name>
        <dbReference type="ChEBI" id="CHEBI:29105"/>
    </ligand>
</feature>
<dbReference type="NCBIfam" id="TIGR00157">
    <property type="entry name" value="ribosome small subunit-dependent GTPase A"/>
    <property type="match status" value="1"/>
</dbReference>
<keyword evidence="6 10" id="KW-0378">Hydrolase</keyword>
<comment type="subcellular location">
    <subcellularLocation>
        <location evidence="10">Cytoplasm</location>
    </subcellularLocation>
</comment>
<keyword evidence="5 10" id="KW-0547">Nucleotide-binding</keyword>
<keyword evidence="4 10" id="KW-0699">rRNA-binding</keyword>
<keyword evidence="9 10" id="KW-0342">GTP-binding</keyword>
<dbReference type="Proteomes" id="UP001209681">
    <property type="component" value="Unassembled WGS sequence"/>
</dbReference>
<comment type="similarity">
    <text evidence="10">Belongs to the TRAFAC class YlqF/YawG GTPase family. RsgA subfamily.</text>
</comment>
<keyword evidence="1 10" id="KW-0963">Cytoplasm</keyword>
<evidence type="ECO:0000259" key="12">
    <source>
        <dbReference type="PROSITE" id="PS51721"/>
    </source>
</evidence>
<evidence type="ECO:0000256" key="3">
    <source>
        <dbReference type="ARBA" id="ARBA00022723"/>
    </source>
</evidence>
<feature type="binding site" evidence="10">
    <location>
        <position position="297"/>
    </location>
    <ligand>
        <name>Zn(2+)</name>
        <dbReference type="ChEBI" id="CHEBI:29105"/>
    </ligand>
</feature>
<dbReference type="InterPro" id="IPR030378">
    <property type="entry name" value="G_CP_dom"/>
</dbReference>
<evidence type="ECO:0000256" key="6">
    <source>
        <dbReference type="ARBA" id="ARBA00022801"/>
    </source>
</evidence>
<dbReference type="InterPro" id="IPR003593">
    <property type="entry name" value="AAA+_ATPase"/>
</dbReference>
<organism evidence="13 14">
    <name type="scientific">Desulfobotulus pelophilus</name>
    <dbReference type="NCBI Taxonomy" id="2823377"/>
    <lineage>
        <taxon>Bacteria</taxon>
        <taxon>Pseudomonadati</taxon>
        <taxon>Thermodesulfobacteriota</taxon>
        <taxon>Desulfobacteria</taxon>
        <taxon>Desulfobacterales</taxon>
        <taxon>Desulfobacteraceae</taxon>
        <taxon>Desulfobotulus</taxon>
    </lineage>
</organism>
<dbReference type="Gene3D" id="3.40.50.300">
    <property type="entry name" value="P-loop containing nucleotide triphosphate hydrolases"/>
    <property type="match status" value="1"/>
</dbReference>
<evidence type="ECO:0000256" key="4">
    <source>
        <dbReference type="ARBA" id="ARBA00022730"/>
    </source>
</evidence>
<evidence type="ECO:0000259" key="11">
    <source>
        <dbReference type="PROSITE" id="PS50936"/>
    </source>
</evidence>
<dbReference type="SUPFAM" id="SSF52540">
    <property type="entry name" value="P-loop containing nucleoside triphosphate hydrolases"/>
    <property type="match status" value="1"/>
</dbReference>
<feature type="domain" description="EngC GTPase" evidence="11">
    <location>
        <begin position="111"/>
        <end position="259"/>
    </location>
</feature>
<dbReference type="PROSITE" id="PS51721">
    <property type="entry name" value="G_CP"/>
    <property type="match status" value="1"/>
</dbReference>
<evidence type="ECO:0000256" key="2">
    <source>
        <dbReference type="ARBA" id="ARBA00022517"/>
    </source>
</evidence>
<keyword evidence="2 10" id="KW-0690">Ribosome biogenesis</keyword>
<feature type="domain" description="CP-type G" evidence="12">
    <location>
        <begin position="102"/>
        <end position="261"/>
    </location>
</feature>
<evidence type="ECO:0000256" key="1">
    <source>
        <dbReference type="ARBA" id="ARBA00022490"/>
    </source>
</evidence>
<dbReference type="PANTHER" id="PTHR32120:SF10">
    <property type="entry name" value="SMALL RIBOSOMAL SUBUNIT BIOGENESIS GTPASE RSGA"/>
    <property type="match status" value="1"/>
</dbReference>
<dbReference type="EC" id="3.6.1.-" evidence="10"/>
<keyword evidence="14" id="KW-1185">Reference proteome</keyword>
<sequence>MVKMRDLGFDDWFQEKSAELCGMDNSVARVAAVDRHYFTIRNEHGEIPAELAGRMYFQAGSPSDLPCVGDWVCVQYHSDDTYAIIHGVFPRKSFVRRKRAGSEVEYQMIAANVDVAFIVQSCHFDFNLARLNRYLVMAADGHVEPVVILAKTDLISHEELQEKLAAVKQAGITARIIPLSNETGKGLDVFHEVLVPGRTYCLLGSSGVGKTTLINGLAGRDAYATRAVSATGEGTHTTTRRQLIVLNTGVLFIDTPGMRELGLMDRGEGIRREFDDILELSRACRFTDCSHTQESGCAVLAAIADGNISEERFHSYAKLRKESEFHEMSYLDKRNKDKSFGRFLKKVGKGAKRRGNKRER</sequence>
<accession>A0ABT3N9L2</accession>
<dbReference type="SMART" id="SM00382">
    <property type="entry name" value="AAA"/>
    <property type="match status" value="1"/>
</dbReference>
<comment type="cofactor">
    <cofactor evidence="10">
        <name>Zn(2+)</name>
        <dbReference type="ChEBI" id="CHEBI:29105"/>
    </cofactor>
    <text evidence="10">Binds 1 zinc ion per subunit.</text>
</comment>
<dbReference type="PANTHER" id="PTHR32120">
    <property type="entry name" value="SMALL RIBOSOMAL SUBUNIT BIOGENESIS GTPASE RSGA"/>
    <property type="match status" value="1"/>
</dbReference>
<dbReference type="HAMAP" id="MF_01820">
    <property type="entry name" value="GTPase_RsgA"/>
    <property type="match status" value="1"/>
</dbReference>
<dbReference type="PROSITE" id="PS50936">
    <property type="entry name" value="ENGC_GTPASE"/>
    <property type="match status" value="1"/>
</dbReference>
<gene>
    <name evidence="10 13" type="primary">rsgA</name>
    <name evidence="13" type="ORF">OOT00_09005</name>
</gene>
<comment type="function">
    <text evidence="10">One of several proteins that assist in the late maturation steps of the functional core of the 30S ribosomal subunit. Helps release RbfA from mature subunits. May play a role in the assembly of ribosomal proteins into the subunit. Circularly permuted GTPase that catalyzes slow GTP hydrolysis, GTPase activity is stimulated by the 30S ribosomal subunit.</text>
</comment>
<comment type="subunit">
    <text evidence="10">Monomer. Associates with 30S ribosomal subunit, binds 16S rRNA.</text>
</comment>
<evidence type="ECO:0000256" key="8">
    <source>
        <dbReference type="ARBA" id="ARBA00022884"/>
    </source>
</evidence>
<reference evidence="13 14" key="1">
    <citation type="submission" date="2022-11" db="EMBL/GenBank/DDBJ databases">
        <title>Desulfobotulus tamanensis H1 sp. nov. - anaerobic, alkaliphilic, sulphate reducing bacterium isolated from terrestrial mud volcano.</title>
        <authorList>
            <person name="Frolova A."/>
            <person name="Merkel A.Y."/>
            <person name="Slobodkin A.I."/>
        </authorList>
    </citation>
    <scope>NUCLEOTIDE SEQUENCE [LARGE SCALE GENOMIC DNA]</scope>
    <source>
        <strain evidence="13 14">H1</strain>
    </source>
</reference>
<keyword evidence="3 10" id="KW-0479">Metal-binding</keyword>
<evidence type="ECO:0000256" key="10">
    <source>
        <dbReference type="HAMAP-Rule" id="MF_01820"/>
    </source>
</evidence>
<dbReference type="Gene3D" id="1.10.40.50">
    <property type="entry name" value="Probable gtpase engc, domain 3"/>
    <property type="match status" value="1"/>
</dbReference>
<dbReference type="RefSeq" id="WP_265425045.1">
    <property type="nucleotide sequence ID" value="NZ_JAPFPW010000009.1"/>
</dbReference>
<dbReference type="InterPro" id="IPR004881">
    <property type="entry name" value="Ribosome_biogen_GTPase_RsgA"/>
</dbReference>